<evidence type="ECO:0000256" key="7">
    <source>
        <dbReference type="ARBA" id="ARBA00023264"/>
    </source>
</evidence>
<keyword evidence="7 10" id="KW-1208">Phospholipid metabolism</keyword>
<evidence type="ECO:0000256" key="3">
    <source>
        <dbReference type="ARBA" id="ARBA00022516"/>
    </source>
</evidence>
<comment type="subunit">
    <text evidence="9 10">Homodimer. Probably interacts with PlsY.</text>
</comment>
<comment type="pathway">
    <text evidence="10">Lipid metabolism; phospholipid metabolism.</text>
</comment>
<protein>
    <recommendedName>
        <fullName evidence="8 10">Phosphate acyltransferase</fullName>
        <ecNumber evidence="8 10">2.3.1.274</ecNumber>
    </recommendedName>
    <alternativeName>
        <fullName evidence="10">Acyl-ACP phosphotransacylase</fullName>
    </alternativeName>
    <alternativeName>
        <fullName evidence="10">Acyl-[acyl-carrier-protein]--phosphate acyltransferase</fullName>
    </alternativeName>
    <alternativeName>
        <fullName evidence="10">Phosphate-acyl-ACP acyltransferase</fullName>
    </alternativeName>
</protein>
<feature type="compositionally biased region" description="Basic and acidic residues" evidence="11">
    <location>
        <begin position="359"/>
        <end position="368"/>
    </location>
</feature>
<comment type="similarity">
    <text evidence="10">Belongs to the PlsX family.</text>
</comment>
<comment type="function">
    <text evidence="10">Catalyzes the reversible formation of acyl-phosphate (acyl-PO(4)) from acyl-[acyl-carrier-protein] (acyl-ACP). This enzyme utilizes acyl-ACP as fatty acyl donor, but not acyl-CoA.</text>
</comment>
<keyword evidence="2 10" id="KW-0963">Cytoplasm</keyword>
<dbReference type="EC" id="2.3.1.274" evidence="8 10"/>
<comment type="subcellular location">
    <subcellularLocation>
        <location evidence="10">Cytoplasm</location>
    </subcellularLocation>
    <text evidence="10">Associated with the membrane possibly through PlsY.</text>
</comment>
<keyword evidence="6 10" id="KW-0594">Phospholipid biosynthesis</keyword>
<name>A0A6A7Y701_9HYPH</name>
<dbReference type="GO" id="GO:0006633">
    <property type="term" value="P:fatty acid biosynthetic process"/>
    <property type="evidence" value="ECO:0007669"/>
    <property type="project" value="UniProtKB-UniRule"/>
</dbReference>
<dbReference type="InterPro" id="IPR012281">
    <property type="entry name" value="Phospholipid_synth_PlsX-like"/>
</dbReference>
<dbReference type="GO" id="GO:0005737">
    <property type="term" value="C:cytoplasm"/>
    <property type="evidence" value="ECO:0007669"/>
    <property type="project" value="UniProtKB-SubCell"/>
</dbReference>
<sequence length="391" mass="41693">MRRVAHTRRPRRGSRECDDEACHPVARCHGRRPRRGDGGARADLALVRCPSLKLAIYGDEKIVGPLLDRHPRVKAAATFHHTEIAVRMDDKPSQALRQGRYRSSMWQAIDAVKRGEAGAAISAGNTGALMAMAKFCLRTLDGVERPAIAGIWPTLRGESIVLDIGATIDADAHQLVDYAILGGAMARAVLGVERPTVGLLNVGVEEVKGIEEIKAAGRMLRESPLASFSYHGFVEGDDVGAGTVDVVVTDGFTGNVALKTAEGTAKQIARLLRSAMNRTWRSRIGYLLAKPAFDALREKMDPSKANGGVFLGLNGLVIKSHGGASAEGFASAIELGYDMIKNDLWAKIGNDLAAFRLGDDPLGERGRAAPDAAGAEASREDMNSSPLAGEL</sequence>
<evidence type="ECO:0000256" key="11">
    <source>
        <dbReference type="SAM" id="MobiDB-lite"/>
    </source>
</evidence>
<dbReference type="Gene3D" id="3.40.718.10">
    <property type="entry name" value="Isopropylmalate Dehydrogenase"/>
    <property type="match status" value="1"/>
</dbReference>
<evidence type="ECO:0000256" key="4">
    <source>
        <dbReference type="ARBA" id="ARBA00022679"/>
    </source>
</evidence>
<keyword evidence="3 10" id="KW-0444">Lipid biosynthesis</keyword>
<evidence type="ECO:0000256" key="10">
    <source>
        <dbReference type="HAMAP-Rule" id="MF_00019"/>
    </source>
</evidence>
<dbReference type="GO" id="GO:0008654">
    <property type="term" value="P:phospholipid biosynthetic process"/>
    <property type="evidence" value="ECO:0007669"/>
    <property type="project" value="UniProtKB-KW"/>
</dbReference>
<dbReference type="InterPro" id="IPR003664">
    <property type="entry name" value="FA_synthesis"/>
</dbReference>
<keyword evidence="4 10" id="KW-0808">Transferase</keyword>
<organism evidence="12 13">
    <name type="scientific">Segnochrobactrum spirostomi</name>
    <dbReference type="NCBI Taxonomy" id="2608987"/>
    <lineage>
        <taxon>Bacteria</taxon>
        <taxon>Pseudomonadati</taxon>
        <taxon>Pseudomonadota</taxon>
        <taxon>Alphaproteobacteria</taxon>
        <taxon>Hyphomicrobiales</taxon>
        <taxon>Segnochrobactraceae</taxon>
        <taxon>Segnochrobactrum</taxon>
    </lineage>
</organism>
<dbReference type="SUPFAM" id="SSF53659">
    <property type="entry name" value="Isocitrate/Isopropylmalate dehydrogenase-like"/>
    <property type="match status" value="1"/>
</dbReference>
<evidence type="ECO:0000256" key="5">
    <source>
        <dbReference type="ARBA" id="ARBA00023098"/>
    </source>
</evidence>
<evidence type="ECO:0000313" key="13">
    <source>
        <dbReference type="Proteomes" id="UP000332515"/>
    </source>
</evidence>
<keyword evidence="13" id="KW-1185">Reference proteome</keyword>
<evidence type="ECO:0000256" key="6">
    <source>
        <dbReference type="ARBA" id="ARBA00023209"/>
    </source>
</evidence>
<comment type="caution">
    <text evidence="12">The sequence shown here is derived from an EMBL/GenBank/DDBJ whole genome shotgun (WGS) entry which is preliminary data.</text>
</comment>
<dbReference type="Pfam" id="PF02504">
    <property type="entry name" value="FA_synthesis"/>
    <property type="match status" value="1"/>
</dbReference>
<evidence type="ECO:0000256" key="1">
    <source>
        <dbReference type="ARBA" id="ARBA00001232"/>
    </source>
</evidence>
<dbReference type="NCBIfam" id="TIGR00182">
    <property type="entry name" value="plsX"/>
    <property type="match status" value="1"/>
</dbReference>
<evidence type="ECO:0000256" key="9">
    <source>
        <dbReference type="ARBA" id="ARBA00046608"/>
    </source>
</evidence>
<evidence type="ECO:0000313" key="12">
    <source>
        <dbReference type="EMBL" id="MQT13861.1"/>
    </source>
</evidence>
<proteinExistence type="inferred from homology"/>
<keyword evidence="5 10" id="KW-0443">Lipid metabolism</keyword>
<reference evidence="12 13" key="1">
    <citation type="submission" date="2019-09" db="EMBL/GenBank/DDBJ databases">
        <title>Segnochrobactrum spirostomi gen. nov., sp. nov., isolated from the ciliate Spirostomum cf. yagiui and description of a novel family, Segnochrobactraceae fam. nov. within the order Rhizobiales of the class Alphaproteobacteria.</title>
        <authorList>
            <person name="Akter S."/>
            <person name="Shazib S.U.A."/>
            <person name="Shin M.K."/>
        </authorList>
    </citation>
    <scope>NUCLEOTIDE SEQUENCE [LARGE SCALE GENOMIC DNA]</scope>
    <source>
        <strain evidence="12 13">Sp-1</strain>
    </source>
</reference>
<dbReference type="EMBL" id="VWNA01000001">
    <property type="protein sequence ID" value="MQT13861.1"/>
    <property type="molecule type" value="Genomic_DNA"/>
</dbReference>
<dbReference type="PANTHER" id="PTHR30100:SF1">
    <property type="entry name" value="PHOSPHATE ACYLTRANSFERASE"/>
    <property type="match status" value="1"/>
</dbReference>
<dbReference type="AlphaFoldDB" id="A0A6A7Y701"/>
<evidence type="ECO:0000256" key="8">
    <source>
        <dbReference type="ARBA" id="ARBA00024069"/>
    </source>
</evidence>
<accession>A0A6A7Y701</accession>
<dbReference type="PANTHER" id="PTHR30100">
    <property type="entry name" value="FATTY ACID/PHOSPHOLIPID SYNTHESIS PROTEIN PLSX"/>
    <property type="match status" value="1"/>
</dbReference>
<dbReference type="UniPathway" id="UPA00085"/>
<dbReference type="Proteomes" id="UP000332515">
    <property type="component" value="Unassembled WGS sequence"/>
</dbReference>
<dbReference type="HAMAP" id="MF_00019">
    <property type="entry name" value="PlsX"/>
    <property type="match status" value="1"/>
</dbReference>
<evidence type="ECO:0000256" key="2">
    <source>
        <dbReference type="ARBA" id="ARBA00022490"/>
    </source>
</evidence>
<keyword evidence="12" id="KW-0012">Acyltransferase</keyword>
<feature type="region of interest" description="Disordered" evidence="11">
    <location>
        <begin position="359"/>
        <end position="391"/>
    </location>
</feature>
<gene>
    <name evidence="10 12" type="primary">plsX</name>
    <name evidence="12" type="ORF">F0357_14680</name>
</gene>
<comment type="catalytic activity">
    <reaction evidence="1 10">
        <text>a fatty acyl-[ACP] + phosphate = an acyl phosphate + holo-[ACP]</text>
        <dbReference type="Rhea" id="RHEA:42292"/>
        <dbReference type="Rhea" id="RHEA-COMP:9685"/>
        <dbReference type="Rhea" id="RHEA-COMP:14125"/>
        <dbReference type="ChEBI" id="CHEBI:43474"/>
        <dbReference type="ChEBI" id="CHEBI:59918"/>
        <dbReference type="ChEBI" id="CHEBI:64479"/>
        <dbReference type="ChEBI" id="CHEBI:138651"/>
        <dbReference type="EC" id="2.3.1.274"/>
    </reaction>
</comment>
<dbReference type="GO" id="GO:0043811">
    <property type="term" value="F:phosphate:acyl-[acyl carrier protein] acyltransferase activity"/>
    <property type="evidence" value="ECO:0007669"/>
    <property type="project" value="UniProtKB-UniRule"/>
</dbReference>